<dbReference type="RefSeq" id="WP_380791657.1">
    <property type="nucleotide sequence ID" value="NZ_JBHTKR010000004.1"/>
</dbReference>
<dbReference type="InterPro" id="IPR028098">
    <property type="entry name" value="Glyco_trans_4-like_N"/>
</dbReference>
<dbReference type="PANTHER" id="PTHR46401:SF9">
    <property type="entry name" value="MANNOSYLTRANSFERASE A"/>
    <property type="match status" value="1"/>
</dbReference>
<dbReference type="Pfam" id="PF00534">
    <property type="entry name" value="Glycos_transf_1"/>
    <property type="match status" value="1"/>
</dbReference>
<comment type="caution">
    <text evidence="3">The sequence shown here is derived from an EMBL/GenBank/DDBJ whole genome shotgun (WGS) entry which is preliminary data.</text>
</comment>
<dbReference type="SUPFAM" id="SSF53756">
    <property type="entry name" value="UDP-Glycosyltransferase/glycogen phosphorylase"/>
    <property type="match status" value="1"/>
</dbReference>
<accession>A0ABW3TEQ4</accession>
<gene>
    <name evidence="3" type="ORF">ACFQ3C_11030</name>
</gene>
<dbReference type="CDD" id="cd03809">
    <property type="entry name" value="GT4_MtfB-like"/>
    <property type="match status" value="1"/>
</dbReference>
<feature type="domain" description="Glycosyl transferase family 1" evidence="1">
    <location>
        <begin position="228"/>
        <end position="392"/>
    </location>
</feature>
<organism evidence="3 4">
    <name type="scientific">Seohaeicola saemankumensis</name>
    <dbReference type="NCBI Taxonomy" id="481181"/>
    <lineage>
        <taxon>Bacteria</taxon>
        <taxon>Pseudomonadati</taxon>
        <taxon>Pseudomonadota</taxon>
        <taxon>Alphaproteobacteria</taxon>
        <taxon>Rhodobacterales</taxon>
        <taxon>Roseobacteraceae</taxon>
        <taxon>Seohaeicola</taxon>
    </lineage>
</organism>
<evidence type="ECO:0000259" key="2">
    <source>
        <dbReference type="Pfam" id="PF13439"/>
    </source>
</evidence>
<protein>
    <submittedName>
        <fullName evidence="3">Glycosyltransferase family 4 protein</fullName>
    </submittedName>
</protein>
<name>A0ABW3TEQ4_9RHOB</name>
<sequence>MTEPTAARLLDLTRLVRRAARLPTGIDRVELAYLDAFLADSVSVFGLIRTAWGCLLLDRQGLTVCRRKLSGQDPWGRPDLLSRLRRGLSENRQRAESDMRRIALARSLPSRLGKMLAKHLPAGTAYVNVGHTNLSNQVLQAMRPGLDARIVVMIHDTIPLDFPQYQRDGSPEAFRNMVRRVQRHASVILCNSAQTRDDVIRHMQPLGPVPDIRVAHLGVDVPWPEDDAPFPVGFDKNRPCFTTVGTIEPRKNHIFLLDLWAEMAATLPADQVPQLLICGARGWKNNEVFARLDHDPLLRQHVFEMPGLSDEQIAALLVRSCGALFPSVAEGFGLPPAEALALGVPVICNNLGIYRETLGDYPIYANVKDRYLWRDKIMMLASDQHDRQNAGNRFKPPLWQDHFNAVLSCL</sequence>
<proteinExistence type="predicted"/>
<keyword evidence="4" id="KW-1185">Reference proteome</keyword>
<evidence type="ECO:0000259" key="1">
    <source>
        <dbReference type="Pfam" id="PF00534"/>
    </source>
</evidence>
<dbReference type="Proteomes" id="UP001597151">
    <property type="component" value="Unassembled WGS sequence"/>
</dbReference>
<evidence type="ECO:0000313" key="4">
    <source>
        <dbReference type="Proteomes" id="UP001597151"/>
    </source>
</evidence>
<evidence type="ECO:0000313" key="3">
    <source>
        <dbReference type="EMBL" id="MFD1195205.1"/>
    </source>
</evidence>
<feature type="domain" description="Glycosyltransferase subfamily 4-like N-terminal" evidence="2">
    <location>
        <begin position="131"/>
        <end position="221"/>
    </location>
</feature>
<dbReference type="Gene3D" id="3.40.50.2000">
    <property type="entry name" value="Glycogen Phosphorylase B"/>
    <property type="match status" value="2"/>
</dbReference>
<reference evidence="4" key="1">
    <citation type="journal article" date="2019" name="Int. J. Syst. Evol. Microbiol.">
        <title>The Global Catalogue of Microorganisms (GCM) 10K type strain sequencing project: providing services to taxonomists for standard genome sequencing and annotation.</title>
        <authorList>
            <consortium name="The Broad Institute Genomics Platform"/>
            <consortium name="The Broad Institute Genome Sequencing Center for Infectious Disease"/>
            <person name="Wu L."/>
            <person name="Ma J."/>
        </authorList>
    </citation>
    <scope>NUCLEOTIDE SEQUENCE [LARGE SCALE GENOMIC DNA]</scope>
    <source>
        <strain evidence="4">CCUG 55328</strain>
    </source>
</reference>
<dbReference type="InterPro" id="IPR001296">
    <property type="entry name" value="Glyco_trans_1"/>
</dbReference>
<dbReference type="EMBL" id="JBHTKR010000004">
    <property type="protein sequence ID" value="MFD1195205.1"/>
    <property type="molecule type" value="Genomic_DNA"/>
</dbReference>
<dbReference type="Pfam" id="PF13439">
    <property type="entry name" value="Glyco_transf_4"/>
    <property type="match status" value="1"/>
</dbReference>
<dbReference type="PANTHER" id="PTHR46401">
    <property type="entry name" value="GLYCOSYLTRANSFERASE WBBK-RELATED"/>
    <property type="match status" value="1"/>
</dbReference>